<dbReference type="Proteomes" id="UP000663864">
    <property type="component" value="Unassembled WGS sequence"/>
</dbReference>
<dbReference type="GO" id="GO:0061630">
    <property type="term" value="F:ubiquitin protein ligase activity"/>
    <property type="evidence" value="ECO:0007669"/>
    <property type="project" value="UniProtKB-EC"/>
</dbReference>
<feature type="active site" description="Glycyl thioester intermediate" evidence="5">
    <location>
        <position position="20"/>
    </location>
</feature>
<name>A0A815W2S7_9BILA</name>
<organism evidence="7 8">
    <name type="scientific">Rotaria sordida</name>
    <dbReference type="NCBI Taxonomy" id="392033"/>
    <lineage>
        <taxon>Eukaryota</taxon>
        <taxon>Metazoa</taxon>
        <taxon>Spiralia</taxon>
        <taxon>Gnathifera</taxon>
        <taxon>Rotifera</taxon>
        <taxon>Eurotatoria</taxon>
        <taxon>Bdelloidea</taxon>
        <taxon>Philodinida</taxon>
        <taxon>Philodinidae</taxon>
        <taxon>Rotaria</taxon>
    </lineage>
</organism>
<dbReference type="PANTHER" id="PTHR45700">
    <property type="entry name" value="UBIQUITIN-PROTEIN LIGASE E3C"/>
    <property type="match status" value="1"/>
</dbReference>
<protein>
    <recommendedName>
        <fullName evidence="2">HECT-type E3 ubiquitin transferase</fullName>
        <ecNumber evidence="2">2.3.2.26</ecNumber>
    </recommendedName>
</protein>
<comment type="caution">
    <text evidence="7">The sequence shown here is derived from an EMBL/GenBank/DDBJ whole genome shotgun (WGS) entry which is preliminary data.</text>
</comment>
<gene>
    <name evidence="7" type="ORF">ZHD862_LOCUS38933</name>
</gene>
<keyword evidence="4 5" id="KW-0833">Ubl conjugation pathway</keyword>
<proteinExistence type="predicted"/>
<dbReference type="InterPro" id="IPR000569">
    <property type="entry name" value="HECT_dom"/>
</dbReference>
<dbReference type="InterPro" id="IPR044611">
    <property type="entry name" value="E3A/B/C-like"/>
</dbReference>
<reference evidence="7" key="1">
    <citation type="submission" date="2021-02" db="EMBL/GenBank/DDBJ databases">
        <authorList>
            <person name="Nowell W R."/>
        </authorList>
    </citation>
    <scope>NUCLEOTIDE SEQUENCE</scope>
</reference>
<evidence type="ECO:0000313" key="7">
    <source>
        <dbReference type="EMBL" id="CAF1536654.1"/>
    </source>
</evidence>
<accession>A0A815W2S7</accession>
<dbReference type="SUPFAM" id="SSF56204">
    <property type="entry name" value="Hect, E3 ligase catalytic domain"/>
    <property type="match status" value="1"/>
</dbReference>
<evidence type="ECO:0000256" key="2">
    <source>
        <dbReference type="ARBA" id="ARBA00012485"/>
    </source>
</evidence>
<evidence type="ECO:0000256" key="5">
    <source>
        <dbReference type="PROSITE-ProRule" id="PRU00104"/>
    </source>
</evidence>
<evidence type="ECO:0000256" key="4">
    <source>
        <dbReference type="ARBA" id="ARBA00022786"/>
    </source>
</evidence>
<dbReference type="PROSITE" id="PS50237">
    <property type="entry name" value="HECT"/>
    <property type="match status" value="1"/>
</dbReference>
<dbReference type="EC" id="2.3.2.26" evidence="2"/>
<dbReference type="AlphaFoldDB" id="A0A815W2S7"/>
<dbReference type="Pfam" id="PF00632">
    <property type="entry name" value="HECT"/>
    <property type="match status" value="1"/>
</dbReference>
<evidence type="ECO:0000259" key="6">
    <source>
        <dbReference type="PROSITE" id="PS50237"/>
    </source>
</evidence>
<evidence type="ECO:0000256" key="3">
    <source>
        <dbReference type="ARBA" id="ARBA00022679"/>
    </source>
</evidence>
<dbReference type="Gene3D" id="3.30.2410.10">
    <property type="entry name" value="Hect, E3 ligase catalytic domain"/>
    <property type="match status" value="1"/>
</dbReference>
<keyword evidence="3" id="KW-0808">Transferase</keyword>
<feature type="non-terminal residue" evidence="7">
    <location>
        <position position="1"/>
    </location>
</feature>
<feature type="domain" description="HECT" evidence="6">
    <location>
        <begin position="1"/>
        <end position="52"/>
    </location>
</feature>
<sequence>PMTIQRSHTDDLHLPVSHTCFNVLDLPSYSSKEILKAKLFQAIQHNQGFNLV</sequence>
<dbReference type="EMBL" id="CAJNOT010012073">
    <property type="protein sequence ID" value="CAF1536654.1"/>
    <property type="molecule type" value="Genomic_DNA"/>
</dbReference>
<evidence type="ECO:0000256" key="1">
    <source>
        <dbReference type="ARBA" id="ARBA00000885"/>
    </source>
</evidence>
<evidence type="ECO:0000313" key="8">
    <source>
        <dbReference type="Proteomes" id="UP000663864"/>
    </source>
</evidence>
<dbReference type="InterPro" id="IPR035983">
    <property type="entry name" value="Hect_E3_ubiquitin_ligase"/>
</dbReference>
<dbReference type="GO" id="GO:0000209">
    <property type="term" value="P:protein polyubiquitination"/>
    <property type="evidence" value="ECO:0007669"/>
    <property type="project" value="InterPro"/>
</dbReference>
<comment type="catalytic activity">
    <reaction evidence="1">
        <text>S-ubiquitinyl-[E2 ubiquitin-conjugating enzyme]-L-cysteine + [acceptor protein]-L-lysine = [E2 ubiquitin-conjugating enzyme]-L-cysteine + N(6)-ubiquitinyl-[acceptor protein]-L-lysine.</text>
        <dbReference type="EC" id="2.3.2.26"/>
    </reaction>
</comment>